<keyword evidence="6" id="KW-0472">Membrane</keyword>
<keyword evidence="10" id="KW-1185">Reference proteome</keyword>
<evidence type="ECO:0000256" key="3">
    <source>
        <dbReference type="ARBA" id="ARBA00022692"/>
    </source>
</evidence>
<evidence type="ECO:0000313" key="9">
    <source>
        <dbReference type="EMBL" id="ONK73725.1"/>
    </source>
</evidence>
<evidence type="ECO:0000313" key="10">
    <source>
        <dbReference type="Proteomes" id="UP000243459"/>
    </source>
</evidence>
<dbReference type="Proteomes" id="UP000243459">
    <property type="component" value="Chromosome 4"/>
</dbReference>
<dbReference type="InterPro" id="IPR034294">
    <property type="entry name" value="Aquaporin_transptr"/>
</dbReference>
<reference evidence="10" key="1">
    <citation type="journal article" date="2017" name="Nat. Commun.">
        <title>The asparagus genome sheds light on the origin and evolution of a young Y chromosome.</title>
        <authorList>
            <person name="Harkess A."/>
            <person name="Zhou J."/>
            <person name="Xu C."/>
            <person name="Bowers J.E."/>
            <person name="Van der Hulst R."/>
            <person name="Ayyampalayam S."/>
            <person name="Mercati F."/>
            <person name="Riccardi P."/>
            <person name="McKain M.R."/>
            <person name="Kakrana A."/>
            <person name="Tang H."/>
            <person name="Ray J."/>
            <person name="Groenendijk J."/>
            <person name="Arikit S."/>
            <person name="Mathioni S.M."/>
            <person name="Nakano M."/>
            <person name="Shan H."/>
            <person name="Telgmann-Rauber A."/>
            <person name="Kanno A."/>
            <person name="Yue Z."/>
            <person name="Chen H."/>
            <person name="Li W."/>
            <person name="Chen Y."/>
            <person name="Xu X."/>
            <person name="Zhang Y."/>
            <person name="Luo S."/>
            <person name="Chen H."/>
            <person name="Gao J."/>
            <person name="Mao Z."/>
            <person name="Pires J.C."/>
            <person name="Luo M."/>
            <person name="Kudrna D."/>
            <person name="Wing R.A."/>
            <person name="Meyers B.C."/>
            <person name="Yi K."/>
            <person name="Kong H."/>
            <person name="Lavrijsen P."/>
            <person name="Sunseri F."/>
            <person name="Falavigna A."/>
            <person name="Ye Y."/>
            <person name="Leebens-Mack J.H."/>
            <person name="Chen G."/>
        </authorList>
    </citation>
    <scope>NUCLEOTIDE SEQUENCE [LARGE SCALE GENOMIC DNA]</scope>
    <source>
        <strain evidence="10">cv. DH0086</strain>
    </source>
</reference>
<evidence type="ECO:0000256" key="7">
    <source>
        <dbReference type="ARBA" id="ARBA00038477"/>
    </source>
</evidence>
<dbReference type="Gramene" id="ONK73725">
    <property type="protein sequence ID" value="ONK73725"/>
    <property type="gene ID" value="A4U43_C04F34610"/>
</dbReference>
<keyword evidence="2" id="KW-0926">Vacuole</keyword>
<feature type="region of interest" description="Disordered" evidence="8">
    <location>
        <begin position="1"/>
        <end position="41"/>
    </location>
</feature>
<dbReference type="PROSITE" id="PS00221">
    <property type="entry name" value="MIP"/>
    <property type="match status" value="1"/>
</dbReference>
<evidence type="ECO:0000256" key="2">
    <source>
        <dbReference type="ARBA" id="ARBA00022554"/>
    </source>
</evidence>
<dbReference type="InterPro" id="IPR022357">
    <property type="entry name" value="MIP_CS"/>
</dbReference>
<name>A0A5P1F5R4_ASPOF</name>
<evidence type="ECO:0000256" key="1">
    <source>
        <dbReference type="ARBA" id="ARBA00004128"/>
    </source>
</evidence>
<proteinExistence type="inferred from homology"/>
<dbReference type="GO" id="GO:0015250">
    <property type="term" value="F:water channel activity"/>
    <property type="evidence" value="ECO:0007669"/>
    <property type="project" value="TreeGrafter"/>
</dbReference>
<organism evidence="9 10">
    <name type="scientific">Asparagus officinalis</name>
    <name type="common">Garden asparagus</name>
    <dbReference type="NCBI Taxonomy" id="4686"/>
    <lineage>
        <taxon>Eukaryota</taxon>
        <taxon>Viridiplantae</taxon>
        <taxon>Streptophyta</taxon>
        <taxon>Embryophyta</taxon>
        <taxon>Tracheophyta</taxon>
        <taxon>Spermatophyta</taxon>
        <taxon>Magnoliopsida</taxon>
        <taxon>Liliopsida</taxon>
        <taxon>Asparagales</taxon>
        <taxon>Asparagaceae</taxon>
        <taxon>Asparagoideae</taxon>
        <taxon>Asparagus</taxon>
    </lineage>
</organism>
<protein>
    <submittedName>
        <fullName evidence="9">Uncharacterized protein</fullName>
    </submittedName>
</protein>
<evidence type="ECO:0000256" key="4">
    <source>
        <dbReference type="ARBA" id="ARBA00022737"/>
    </source>
</evidence>
<dbReference type="Gene3D" id="1.20.1080.10">
    <property type="entry name" value="Glycerol uptake facilitator protein"/>
    <property type="match status" value="1"/>
</dbReference>
<gene>
    <name evidence="9" type="ORF">A4U43_C04F34610</name>
</gene>
<evidence type="ECO:0000256" key="5">
    <source>
        <dbReference type="ARBA" id="ARBA00022989"/>
    </source>
</evidence>
<sequence length="263" mass="28764">MLTTPTQYVPPSPSSSPPPSSSSPPRAPSSPSVRFPPTMEDVDGHNHRRGFVLGGIAARFSPSLLPSPSPQRLRRHINPAVTFGALSAADPLRRVRSSTGWLSSSRYTSFPPLEDRYGRHGNRILISKNCLFFNFYEMQLVFCPARSSVRPVGFSVASGVGVWHAVLLEVVLTFGLMYTVYATAIDRREGARDDRGCSPSILSSGESFWPGSLRWGPSDESGEGFWACASGLEVEAPLGLLGWAFCWCRARWACLRVHYDTAG</sequence>
<dbReference type="PANTHER" id="PTHR45665">
    <property type="entry name" value="AQUAPORIN-8"/>
    <property type="match status" value="1"/>
</dbReference>
<comment type="similarity">
    <text evidence="7">Belongs to the MIP/aquaporin (TC 1.A.8) family. TIP (TC 1.A.8.10) subfamily.</text>
</comment>
<feature type="compositionally biased region" description="Pro residues" evidence="8">
    <location>
        <begin position="8"/>
        <end position="28"/>
    </location>
</feature>
<dbReference type="EMBL" id="CM007384">
    <property type="protein sequence ID" value="ONK73725.1"/>
    <property type="molecule type" value="Genomic_DNA"/>
</dbReference>
<dbReference type="InterPro" id="IPR023271">
    <property type="entry name" value="Aquaporin-like"/>
</dbReference>
<evidence type="ECO:0000256" key="6">
    <source>
        <dbReference type="ARBA" id="ARBA00023136"/>
    </source>
</evidence>
<accession>A0A5P1F5R4</accession>
<keyword evidence="5" id="KW-1133">Transmembrane helix</keyword>
<evidence type="ECO:0000256" key="8">
    <source>
        <dbReference type="SAM" id="MobiDB-lite"/>
    </source>
</evidence>
<dbReference type="PANTHER" id="PTHR45665:SF23">
    <property type="entry name" value="AQUAPORIN TIP3-2-RELATED"/>
    <property type="match status" value="1"/>
</dbReference>
<keyword evidence="4" id="KW-0677">Repeat</keyword>
<dbReference type="SUPFAM" id="SSF81338">
    <property type="entry name" value="Aquaporin-like"/>
    <property type="match status" value="1"/>
</dbReference>
<dbReference type="GO" id="GO:0005774">
    <property type="term" value="C:vacuolar membrane"/>
    <property type="evidence" value="ECO:0007669"/>
    <property type="project" value="UniProtKB-SubCell"/>
</dbReference>
<keyword evidence="3" id="KW-0812">Transmembrane</keyword>
<dbReference type="AlphaFoldDB" id="A0A5P1F5R4"/>
<comment type="subcellular location">
    <subcellularLocation>
        <location evidence="1">Vacuole membrane</location>
        <topology evidence="1">Multi-pass membrane protein</topology>
    </subcellularLocation>
</comment>